<dbReference type="InterPro" id="IPR013525">
    <property type="entry name" value="ABC2_TM"/>
</dbReference>
<comment type="caution">
    <text evidence="9">Lacks conserved residue(s) required for the propagation of feature annotation.</text>
</comment>
<keyword evidence="3 9" id="KW-0813">Transport</keyword>
<reference evidence="12" key="1">
    <citation type="submission" date="2015-12" db="EMBL/GenBank/DDBJ databases">
        <title>FDA dAtabase for Regulatory Grade micrObial Sequences (FDA-ARGOS): Supporting development and validation of Infectious Disease Dx tests.</title>
        <authorList>
            <person name="Case J."/>
            <person name="Tallon L."/>
            <person name="Sadzewicz L."/>
            <person name="Sengamalay N."/>
            <person name="Ott S."/>
            <person name="Godinez A."/>
            <person name="Nagaraj S."/>
            <person name="Nadendla S."/>
            <person name="Sichtig H."/>
        </authorList>
    </citation>
    <scope>NUCLEOTIDE SEQUENCE [LARGE SCALE GENOMIC DNA]</scope>
    <source>
        <strain evidence="12">FDAARGOS_147</strain>
    </source>
</reference>
<evidence type="ECO:0000313" key="11">
    <source>
        <dbReference type="EMBL" id="AMG38125.1"/>
    </source>
</evidence>
<dbReference type="RefSeq" id="WP_061072963.1">
    <property type="nucleotide sequence ID" value="NZ_CP014060.2"/>
</dbReference>
<organism evidence="11 12">
    <name type="scientific">Alcaligenes xylosoxydans xylosoxydans</name>
    <name type="common">Achromobacter xylosoxidans</name>
    <dbReference type="NCBI Taxonomy" id="85698"/>
    <lineage>
        <taxon>Bacteria</taxon>
        <taxon>Pseudomonadati</taxon>
        <taxon>Pseudomonadota</taxon>
        <taxon>Betaproteobacteria</taxon>
        <taxon>Burkholderiales</taxon>
        <taxon>Alcaligenaceae</taxon>
        <taxon>Achromobacter</taxon>
    </lineage>
</organism>
<keyword evidence="5" id="KW-0997">Cell inner membrane</keyword>
<keyword evidence="6 9" id="KW-0812">Transmembrane</keyword>
<evidence type="ECO:0000313" key="12">
    <source>
        <dbReference type="Proteomes" id="UP000060602"/>
    </source>
</evidence>
<keyword evidence="7 9" id="KW-1133">Transmembrane helix</keyword>
<evidence type="ECO:0000256" key="2">
    <source>
        <dbReference type="ARBA" id="ARBA00007783"/>
    </source>
</evidence>
<evidence type="ECO:0000256" key="9">
    <source>
        <dbReference type="RuleBase" id="RU361157"/>
    </source>
</evidence>
<comment type="similarity">
    <text evidence="2 9">Belongs to the ABC-2 integral membrane protein family.</text>
</comment>
<evidence type="ECO:0000256" key="7">
    <source>
        <dbReference type="ARBA" id="ARBA00022989"/>
    </source>
</evidence>
<dbReference type="GO" id="GO:0140359">
    <property type="term" value="F:ABC-type transporter activity"/>
    <property type="evidence" value="ECO:0007669"/>
    <property type="project" value="InterPro"/>
</dbReference>
<dbReference type="AlphaFoldDB" id="A0A0X8P1E7"/>
<comment type="subcellular location">
    <subcellularLocation>
        <location evidence="1 9">Cell inner membrane</location>
        <topology evidence="1 9">Multi-pass membrane protein</topology>
    </subcellularLocation>
</comment>
<dbReference type="PANTHER" id="PTHR30413">
    <property type="entry name" value="INNER MEMBRANE TRANSPORT PERMEASE"/>
    <property type="match status" value="1"/>
</dbReference>
<feature type="domain" description="ABC transmembrane type-2" evidence="10">
    <location>
        <begin position="65"/>
        <end position="284"/>
    </location>
</feature>
<dbReference type="PROSITE" id="PS51012">
    <property type="entry name" value="ABC_TM2"/>
    <property type="match status" value="1"/>
</dbReference>
<evidence type="ECO:0000256" key="8">
    <source>
        <dbReference type="ARBA" id="ARBA00023136"/>
    </source>
</evidence>
<evidence type="ECO:0000259" key="10">
    <source>
        <dbReference type="PROSITE" id="PS51012"/>
    </source>
</evidence>
<name>A0A0X8P1E7_ALCXX</name>
<dbReference type="InterPro" id="IPR047817">
    <property type="entry name" value="ABC2_TM_bact-type"/>
</dbReference>
<dbReference type="GO" id="GO:0015920">
    <property type="term" value="P:lipopolysaccharide transport"/>
    <property type="evidence" value="ECO:0007669"/>
    <property type="project" value="TreeGrafter"/>
</dbReference>
<dbReference type="EMBL" id="CP014060">
    <property type="protein sequence ID" value="AMG38125.1"/>
    <property type="molecule type" value="Genomic_DNA"/>
</dbReference>
<feature type="transmembrane region" description="Helical" evidence="9">
    <location>
        <begin position="174"/>
        <end position="200"/>
    </location>
</feature>
<keyword evidence="4 9" id="KW-1003">Cell membrane</keyword>
<dbReference type="PANTHER" id="PTHR30413:SF8">
    <property type="entry name" value="TRANSPORT PERMEASE PROTEIN"/>
    <property type="match status" value="1"/>
</dbReference>
<evidence type="ECO:0000256" key="1">
    <source>
        <dbReference type="ARBA" id="ARBA00004429"/>
    </source>
</evidence>
<sequence length="292" mass="33449">MINNQWRELSTQPAPDNFVLKVTPQGIVERKPAFKERLHQFGIDLQRIRFIVGSEARTRIFDKALGQAWLLLEPIVMALLYFFITTVIFTYSGEQRQFLFILTSVVFWRWFSRTIDGAPLSIIGYGAVLKQTRFPVIMVVLGFMATETFFFLMSFIVLAAFLGWHGAFPTTAYIYLPLVVAAQFSLMLFLTVVFAVIGTFIKDLSGVLYAITGIWWYLSPGIYPVSKIPEQYLWIYMLNPFAHILPAYRDILIDGVAPATGPLWLIVGVSSVLCVLAIRVFNWARYYFFAFL</sequence>
<dbReference type="Pfam" id="PF01061">
    <property type="entry name" value="ABC2_membrane"/>
    <property type="match status" value="1"/>
</dbReference>
<dbReference type="GO" id="GO:0005886">
    <property type="term" value="C:plasma membrane"/>
    <property type="evidence" value="ECO:0007669"/>
    <property type="project" value="UniProtKB-SubCell"/>
</dbReference>
<evidence type="ECO:0000256" key="4">
    <source>
        <dbReference type="ARBA" id="ARBA00022475"/>
    </source>
</evidence>
<dbReference type="Proteomes" id="UP000060602">
    <property type="component" value="Chromosome"/>
</dbReference>
<keyword evidence="8 9" id="KW-0472">Membrane</keyword>
<evidence type="ECO:0000256" key="3">
    <source>
        <dbReference type="ARBA" id="ARBA00022448"/>
    </source>
</evidence>
<feature type="transmembrane region" description="Helical" evidence="9">
    <location>
        <begin position="263"/>
        <end position="284"/>
    </location>
</feature>
<accession>A0A0X8P1E7</accession>
<proteinExistence type="inferred from homology"/>
<feature type="transmembrane region" description="Helical" evidence="9">
    <location>
        <begin position="69"/>
        <end position="91"/>
    </location>
</feature>
<gene>
    <name evidence="11" type="ORF">AL504_20150</name>
</gene>
<evidence type="ECO:0000256" key="5">
    <source>
        <dbReference type="ARBA" id="ARBA00022519"/>
    </source>
</evidence>
<evidence type="ECO:0000256" key="6">
    <source>
        <dbReference type="ARBA" id="ARBA00022692"/>
    </source>
</evidence>
<feature type="transmembrane region" description="Helical" evidence="9">
    <location>
        <begin position="136"/>
        <end position="162"/>
    </location>
</feature>
<feature type="transmembrane region" description="Helical" evidence="9">
    <location>
        <begin position="207"/>
        <end position="226"/>
    </location>
</feature>
<protein>
    <recommendedName>
        <fullName evidence="9">Transport permease protein</fullName>
    </recommendedName>
</protein>